<feature type="domain" description="Peptidase A1" evidence="3">
    <location>
        <begin position="99"/>
        <end position="213"/>
    </location>
</feature>
<dbReference type="Pfam" id="PF00026">
    <property type="entry name" value="Asp"/>
    <property type="match status" value="1"/>
</dbReference>
<reference evidence="5" key="1">
    <citation type="submission" date="2020-12" db="UniProtKB">
        <authorList>
            <consortium name="WormBaseParasite"/>
        </authorList>
    </citation>
    <scope>IDENTIFICATION</scope>
    <source>
        <strain evidence="5">MHco3</strain>
    </source>
</reference>
<dbReference type="PANTHER" id="PTHR47966:SF40">
    <property type="entry name" value="ASPARTIC PROTEASE 3"/>
    <property type="match status" value="1"/>
</dbReference>
<dbReference type="Gene3D" id="2.40.70.10">
    <property type="entry name" value="Acid Proteases"/>
    <property type="match status" value="1"/>
</dbReference>
<dbReference type="PANTHER" id="PTHR47966">
    <property type="entry name" value="BETA-SITE APP-CLEAVING ENZYME, ISOFORM A-RELATED"/>
    <property type="match status" value="1"/>
</dbReference>
<organism evidence="4 5">
    <name type="scientific">Haemonchus contortus</name>
    <name type="common">Barber pole worm</name>
    <dbReference type="NCBI Taxonomy" id="6289"/>
    <lineage>
        <taxon>Eukaryota</taxon>
        <taxon>Metazoa</taxon>
        <taxon>Ecdysozoa</taxon>
        <taxon>Nematoda</taxon>
        <taxon>Chromadorea</taxon>
        <taxon>Rhabditida</taxon>
        <taxon>Rhabditina</taxon>
        <taxon>Rhabditomorpha</taxon>
        <taxon>Strongyloidea</taxon>
        <taxon>Trichostrongylidae</taxon>
        <taxon>Haemonchus</taxon>
    </lineage>
</organism>
<dbReference type="Proteomes" id="UP000025227">
    <property type="component" value="Unplaced"/>
</dbReference>
<feature type="chain" id="PRO_5029818827" evidence="2">
    <location>
        <begin position="18"/>
        <end position="213"/>
    </location>
</feature>
<proteinExistence type="inferred from homology"/>
<evidence type="ECO:0000259" key="3">
    <source>
        <dbReference type="PROSITE" id="PS51767"/>
    </source>
</evidence>
<dbReference type="SUPFAM" id="SSF50630">
    <property type="entry name" value="Acid proteases"/>
    <property type="match status" value="1"/>
</dbReference>
<evidence type="ECO:0000256" key="1">
    <source>
        <dbReference type="ARBA" id="ARBA00007447"/>
    </source>
</evidence>
<dbReference type="CDD" id="cd05471">
    <property type="entry name" value="pepsin_like"/>
    <property type="match status" value="1"/>
</dbReference>
<evidence type="ECO:0000313" key="5">
    <source>
        <dbReference type="WBParaSite" id="HCON_00168450-00001"/>
    </source>
</evidence>
<dbReference type="InterPro" id="IPR033121">
    <property type="entry name" value="PEPTIDASE_A1"/>
</dbReference>
<evidence type="ECO:0000256" key="2">
    <source>
        <dbReference type="SAM" id="SignalP"/>
    </source>
</evidence>
<dbReference type="InterPro" id="IPR034164">
    <property type="entry name" value="Pepsin-like_dom"/>
</dbReference>
<dbReference type="InterPro" id="IPR021109">
    <property type="entry name" value="Peptidase_aspartic_dom_sf"/>
</dbReference>
<dbReference type="WBParaSite" id="HCON_00168450-00001">
    <property type="protein sequence ID" value="HCON_00168450-00001"/>
    <property type="gene ID" value="HCON_00168450"/>
</dbReference>
<dbReference type="GO" id="GO:0006508">
    <property type="term" value="P:proteolysis"/>
    <property type="evidence" value="ECO:0007669"/>
    <property type="project" value="InterPro"/>
</dbReference>
<keyword evidence="2" id="KW-0732">Signal</keyword>
<keyword evidence="4" id="KW-1185">Reference proteome</keyword>
<dbReference type="OrthoDB" id="771136at2759"/>
<evidence type="ECO:0000313" key="4">
    <source>
        <dbReference type="Proteomes" id="UP000025227"/>
    </source>
</evidence>
<dbReference type="GO" id="GO:0005764">
    <property type="term" value="C:lysosome"/>
    <property type="evidence" value="ECO:0007669"/>
    <property type="project" value="TreeGrafter"/>
</dbReference>
<protein>
    <submittedName>
        <fullName evidence="5">Peptidase A1 domain-containing protein</fullName>
    </submittedName>
</protein>
<dbReference type="GO" id="GO:0004190">
    <property type="term" value="F:aspartic-type endopeptidase activity"/>
    <property type="evidence" value="ECO:0007669"/>
    <property type="project" value="InterPro"/>
</dbReference>
<dbReference type="InterPro" id="IPR001461">
    <property type="entry name" value="Aspartic_peptidase_A1"/>
</dbReference>
<sequence>MTPFLLLLLSSCLSIEAIMRVPLKKTTVRRKRISPIENLAVDDLRGVFIPGLWEPEYWNDPYGYLPEYGNNLNYGYNMENGNSPHDSSEILHNYSDMQYSGPIQIGNPPQTFTVMFDTGPSNLWVPCANCLETAEFCQAHKNKFNCKDSKTCKREHEIPLNLTYGIGSAMGPLYSDIVCMDTNPKHCFRQEFVCAQYVLNRDVSSNHQGNVMN</sequence>
<dbReference type="AlphaFoldDB" id="A0A7I4Z1G5"/>
<accession>A0A7I4Z1G5</accession>
<dbReference type="PROSITE" id="PS51767">
    <property type="entry name" value="PEPTIDASE_A1"/>
    <property type="match status" value="1"/>
</dbReference>
<comment type="similarity">
    <text evidence="1">Belongs to the peptidase A1 family.</text>
</comment>
<name>A0A7I4Z1G5_HAECO</name>
<feature type="signal peptide" evidence="2">
    <location>
        <begin position="1"/>
        <end position="17"/>
    </location>
</feature>